<dbReference type="EMBL" id="WHZY01000006">
    <property type="protein sequence ID" value="NEG78394.1"/>
    <property type="molecule type" value="Genomic_DNA"/>
</dbReference>
<name>A0A7K3TI89_9BIFI</name>
<dbReference type="PRINTS" id="PR00032">
    <property type="entry name" value="HTHARAC"/>
</dbReference>
<dbReference type="RefSeq" id="WP_152350098.1">
    <property type="nucleotide sequence ID" value="NZ_WBSN01000005.1"/>
</dbReference>
<dbReference type="InterPro" id="IPR018060">
    <property type="entry name" value="HTH_AraC"/>
</dbReference>
<dbReference type="Gene3D" id="1.10.10.60">
    <property type="entry name" value="Homeodomain-like"/>
    <property type="match status" value="2"/>
</dbReference>
<keyword evidence="4" id="KW-0804">Transcription</keyword>
<dbReference type="InterPro" id="IPR009057">
    <property type="entry name" value="Homeodomain-like_sf"/>
</dbReference>
<proteinExistence type="predicted"/>
<dbReference type="OrthoDB" id="3236009at2"/>
<evidence type="ECO:0000256" key="1">
    <source>
        <dbReference type="ARBA" id="ARBA00023015"/>
    </source>
</evidence>
<dbReference type="Proteomes" id="UP000469763">
    <property type="component" value="Unassembled WGS sequence"/>
</dbReference>
<dbReference type="InterPro" id="IPR013096">
    <property type="entry name" value="Cupin_2"/>
</dbReference>
<dbReference type="Pfam" id="PF12833">
    <property type="entry name" value="HTH_18"/>
    <property type="match status" value="1"/>
</dbReference>
<organism evidence="7 8">
    <name type="scientific">Bifidobacterium avesanii</name>
    <dbReference type="NCBI Taxonomy" id="1798157"/>
    <lineage>
        <taxon>Bacteria</taxon>
        <taxon>Bacillati</taxon>
        <taxon>Actinomycetota</taxon>
        <taxon>Actinomycetes</taxon>
        <taxon>Bifidobacteriales</taxon>
        <taxon>Bifidobacteriaceae</taxon>
        <taxon>Bifidobacterium</taxon>
    </lineage>
</organism>
<keyword evidence="2" id="KW-0238">DNA-binding</keyword>
<dbReference type="InterPro" id="IPR050204">
    <property type="entry name" value="AraC_XylS_family_regulators"/>
</dbReference>
<comment type="caution">
    <text evidence="7">The sequence shown here is derived from an EMBL/GenBank/DDBJ whole genome shotgun (WGS) entry which is preliminary data.</text>
</comment>
<dbReference type="InterPro" id="IPR014710">
    <property type="entry name" value="RmlC-like_jellyroll"/>
</dbReference>
<dbReference type="SUPFAM" id="SSF46689">
    <property type="entry name" value="Homeodomain-like"/>
    <property type="match status" value="2"/>
</dbReference>
<dbReference type="SMART" id="SM00342">
    <property type="entry name" value="HTH_ARAC"/>
    <property type="match status" value="1"/>
</dbReference>
<evidence type="ECO:0000256" key="3">
    <source>
        <dbReference type="ARBA" id="ARBA00023159"/>
    </source>
</evidence>
<dbReference type="PROSITE" id="PS00041">
    <property type="entry name" value="HTH_ARAC_FAMILY_1"/>
    <property type="match status" value="1"/>
</dbReference>
<dbReference type="Gene3D" id="2.60.120.10">
    <property type="entry name" value="Jelly Rolls"/>
    <property type="match status" value="1"/>
</dbReference>
<dbReference type="PANTHER" id="PTHR46796">
    <property type="entry name" value="HTH-TYPE TRANSCRIPTIONAL ACTIVATOR RHAS-RELATED"/>
    <property type="match status" value="1"/>
</dbReference>
<evidence type="ECO:0000256" key="5">
    <source>
        <dbReference type="SAM" id="MobiDB-lite"/>
    </source>
</evidence>
<accession>A0A7K3TI89</accession>
<dbReference type="GO" id="GO:0003700">
    <property type="term" value="F:DNA-binding transcription factor activity"/>
    <property type="evidence" value="ECO:0007669"/>
    <property type="project" value="InterPro"/>
</dbReference>
<evidence type="ECO:0000256" key="4">
    <source>
        <dbReference type="ARBA" id="ARBA00023163"/>
    </source>
</evidence>
<dbReference type="InterPro" id="IPR018062">
    <property type="entry name" value="HTH_AraC-typ_CS"/>
</dbReference>
<dbReference type="GO" id="GO:0043565">
    <property type="term" value="F:sequence-specific DNA binding"/>
    <property type="evidence" value="ECO:0007669"/>
    <property type="project" value="InterPro"/>
</dbReference>
<feature type="region of interest" description="Disordered" evidence="5">
    <location>
        <begin position="188"/>
        <end position="208"/>
    </location>
</feature>
<dbReference type="PANTHER" id="PTHR46796:SF6">
    <property type="entry name" value="ARAC SUBFAMILY"/>
    <property type="match status" value="1"/>
</dbReference>
<dbReference type="InterPro" id="IPR037923">
    <property type="entry name" value="HTH-like"/>
</dbReference>
<dbReference type="Pfam" id="PF07883">
    <property type="entry name" value="Cupin_2"/>
    <property type="match status" value="1"/>
</dbReference>
<evidence type="ECO:0000313" key="7">
    <source>
        <dbReference type="EMBL" id="NEG78394.1"/>
    </source>
</evidence>
<dbReference type="PROSITE" id="PS01124">
    <property type="entry name" value="HTH_ARAC_FAMILY_2"/>
    <property type="match status" value="1"/>
</dbReference>
<dbReference type="SUPFAM" id="SSF51215">
    <property type="entry name" value="Regulatory protein AraC"/>
    <property type="match status" value="1"/>
</dbReference>
<protein>
    <submittedName>
        <fullName evidence="7">Helix-turn-helix domain-containing protein</fullName>
    </submittedName>
</protein>
<keyword evidence="8" id="KW-1185">Reference proteome</keyword>
<dbReference type="AlphaFoldDB" id="A0A7K3TI89"/>
<keyword evidence="1" id="KW-0805">Transcription regulation</keyword>
<reference evidence="7 8" key="1">
    <citation type="submission" date="2019-10" db="EMBL/GenBank/DDBJ databases">
        <title>Bifidobacterium from non-human primates.</title>
        <authorList>
            <person name="Modesto M."/>
        </authorList>
    </citation>
    <scope>NUCLEOTIDE SEQUENCE [LARGE SCALE GENOMIC DNA]</scope>
    <source>
        <strain evidence="7 8">TREC</strain>
    </source>
</reference>
<feature type="compositionally biased region" description="Low complexity" evidence="5">
    <location>
        <begin position="192"/>
        <end position="204"/>
    </location>
</feature>
<gene>
    <name evidence="7" type="ORF">GFD22_05310</name>
</gene>
<dbReference type="InterPro" id="IPR020449">
    <property type="entry name" value="Tscrpt_reg_AraC-type_HTH"/>
</dbReference>
<keyword evidence="3" id="KW-0010">Activator</keyword>
<evidence type="ECO:0000313" key="8">
    <source>
        <dbReference type="Proteomes" id="UP000469763"/>
    </source>
</evidence>
<evidence type="ECO:0000256" key="2">
    <source>
        <dbReference type="ARBA" id="ARBA00023125"/>
    </source>
</evidence>
<sequence length="320" mass="35417">MPETRKSIAMLSDLSERVPYNVPELPIYAHRDPLSSYTDYRCPCHWHRDLEFIHVIAGRMDYFVNGVVTPLAAGEGLVVNSSRLHYGFSPEGTPPDKRECLFSCALVSPALFEGLTTAAAERCERAFDQGMDDFLTLSPAVDWQRDAMAAIDRLVGRMDDAARNPLPAVSAALDLCDGVLDRFRPADKTAAAEDPNAPNAPNAAGDRRDRMDVLAMTGLIQRRFADPLTLADIAAAGRMGRTRCCALFRRYVNLTPNEYLTDRRVREAKRLLDATAASVAEIARACGFSSPSYFISVFRRRTGLTPGEFRERALPSPRSD</sequence>
<feature type="domain" description="HTH araC/xylS-type" evidence="6">
    <location>
        <begin position="214"/>
        <end position="312"/>
    </location>
</feature>
<evidence type="ECO:0000259" key="6">
    <source>
        <dbReference type="PROSITE" id="PS01124"/>
    </source>
</evidence>